<dbReference type="PANTHER" id="PTHR13986">
    <property type="entry name" value="PROTEIN LYSINE HYDROXYLATION COMPLEX COMPONENT"/>
    <property type="match status" value="1"/>
</dbReference>
<dbReference type="Proteomes" id="UP000046393">
    <property type="component" value="Unplaced"/>
</dbReference>
<keyword evidence="3" id="KW-0325">Glycoprotein</keyword>
<dbReference type="InterPro" id="IPR011990">
    <property type="entry name" value="TPR-like_helical_dom_sf"/>
</dbReference>
<keyword evidence="5" id="KW-1185">Reference proteome</keyword>
<evidence type="ECO:0000313" key="6">
    <source>
        <dbReference type="WBParaSite" id="SMUV_0000854101-mRNA-1"/>
    </source>
</evidence>
<protein>
    <submittedName>
        <fullName evidence="6">Procollagen-proline 3-dioxygenase</fullName>
    </submittedName>
</protein>
<organism evidence="5 6">
    <name type="scientific">Syphacia muris</name>
    <dbReference type="NCBI Taxonomy" id="451379"/>
    <lineage>
        <taxon>Eukaryota</taxon>
        <taxon>Metazoa</taxon>
        <taxon>Ecdysozoa</taxon>
        <taxon>Nematoda</taxon>
        <taxon>Chromadorea</taxon>
        <taxon>Rhabditida</taxon>
        <taxon>Spirurina</taxon>
        <taxon>Oxyuridomorpha</taxon>
        <taxon>Oxyuroidea</taxon>
        <taxon>Oxyuridae</taxon>
        <taxon>Syphacia</taxon>
    </lineage>
</organism>
<keyword evidence="2" id="KW-0732">Signal</keyword>
<dbReference type="GO" id="GO:0005783">
    <property type="term" value="C:endoplasmic reticulum"/>
    <property type="evidence" value="ECO:0007669"/>
    <property type="project" value="TreeGrafter"/>
</dbReference>
<name>A0A0N5AUK3_9BILA</name>
<evidence type="ECO:0000259" key="4">
    <source>
        <dbReference type="Pfam" id="PF23557"/>
    </source>
</evidence>
<reference evidence="6" key="1">
    <citation type="submission" date="2017-02" db="UniProtKB">
        <authorList>
            <consortium name="WormBaseParasite"/>
        </authorList>
    </citation>
    <scope>IDENTIFICATION</scope>
</reference>
<dbReference type="GO" id="GO:0005518">
    <property type="term" value="F:collagen binding"/>
    <property type="evidence" value="ECO:0007669"/>
    <property type="project" value="TreeGrafter"/>
</dbReference>
<evidence type="ECO:0000256" key="2">
    <source>
        <dbReference type="ARBA" id="ARBA00022729"/>
    </source>
</evidence>
<dbReference type="InterPro" id="IPR052284">
    <property type="entry name" value="Collagen_mod_leprecan"/>
</dbReference>
<dbReference type="InterPro" id="IPR056585">
    <property type="entry name" value="Leprecan_dom"/>
</dbReference>
<dbReference type="Pfam" id="PF23557">
    <property type="entry name" value="TPR_leprecan"/>
    <property type="match status" value="2"/>
</dbReference>
<dbReference type="AlphaFoldDB" id="A0A0N5AUK3"/>
<sequence length="493" mass="57561">MREAKLTFETLFQYGKREYTNHNWRDCVAFMLSAIEDFNYFVGEIEWCRRKCLKVIETRKLKDLLVEDEDNFDIAYMYGQAQQALCLFRCKTDQFTEQRPPLLNSFVFEEFQHRKPYQYLQFCYWKAAESITRAISPSPIQSEAQPQLYINMGNLEQATKAAYTYLVGNPNDADSLQNVAFYMEQKDFKEEMLIDAMRMPGVAAYNEKDYLNCIGHLKAATDEFYAEEEKCRRICEDKLNWDTIDGVNPEMAIILTSVYTSVLRCKNNCAKQLSVINGHNEGFLLSKIFEYLHVCQYNMKQGRDACQSVANSILLNPNNPVMRQNKHFYMKIYEQDDLFEPSPEVVKFYKRDAMERLYIDFVDERFKYENGELPPEREDDVMAMKVDFAVDDSFDYHSLDYELISEAECNALNVAAIFEKQHLPQVHAVQDLQTKLSQRYGMELQFMVLSCTDQKPLPKCNNSLIIISVDKNQCGTLLSHRNPNGCTVIYCAQ</sequence>
<dbReference type="PANTHER" id="PTHR13986:SF8">
    <property type="entry name" value="PROLYL 3-HYDROXYLASE 1-LIKE PROTEIN"/>
    <property type="match status" value="1"/>
</dbReference>
<proteinExistence type="inferred from homology"/>
<dbReference type="Gene3D" id="1.25.40.10">
    <property type="entry name" value="Tetratricopeptide repeat domain"/>
    <property type="match status" value="1"/>
</dbReference>
<feature type="domain" description="Leprecan-like alpha-helical" evidence="4">
    <location>
        <begin position="8"/>
        <end position="128"/>
    </location>
</feature>
<accession>A0A0N5AUK3</accession>
<evidence type="ECO:0000313" key="5">
    <source>
        <dbReference type="Proteomes" id="UP000046393"/>
    </source>
</evidence>
<dbReference type="GO" id="GO:0030199">
    <property type="term" value="P:collagen fibril organization"/>
    <property type="evidence" value="ECO:0007669"/>
    <property type="project" value="TreeGrafter"/>
</dbReference>
<dbReference type="STRING" id="451379.A0A0N5AUK3"/>
<evidence type="ECO:0000256" key="1">
    <source>
        <dbReference type="ARBA" id="ARBA00006487"/>
    </source>
</evidence>
<comment type="similarity">
    <text evidence="1">Belongs to the leprecan family.</text>
</comment>
<dbReference type="WBParaSite" id="SMUV_0000854101-mRNA-1">
    <property type="protein sequence ID" value="SMUV_0000854101-mRNA-1"/>
    <property type="gene ID" value="SMUV_0000854101"/>
</dbReference>
<evidence type="ECO:0000256" key="3">
    <source>
        <dbReference type="ARBA" id="ARBA00023180"/>
    </source>
</evidence>
<feature type="domain" description="Leprecan-like alpha-helical" evidence="4">
    <location>
        <begin position="149"/>
        <end position="330"/>
    </location>
</feature>